<name>A0ABD0XWK0_9HEMI</name>
<sequence>MADAMNLDPTDLGIEEFETLETIQAELERLDEERNHEGKVIIQPARNRVVMASELPQVKIEHEESTSDGMKEEEEEEVGSLVIEKMEEVYVEGDEEVGHPDDSMIMMMEDQTSNEPIQAGERRFAVFASSHQDYNSEDTSDNHGHSIFSETVVGEEIIEDEQVGCVVILWGKLSDQLISETVLRLEK</sequence>
<dbReference type="Proteomes" id="UP001558652">
    <property type="component" value="Unassembled WGS sequence"/>
</dbReference>
<dbReference type="AlphaFoldDB" id="A0ABD0XWK0"/>
<organism evidence="1 2">
    <name type="scientific">Ranatra chinensis</name>
    <dbReference type="NCBI Taxonomy" id="642074"/>
    <lineage>
        <taxon>Eukaryota</taxon>
        <taxon>Metazoa</taxon>
        <taxon>Ecdysozoa</taxon>
        <taxon>Arthropoda</taxon>
        <taxon>Hexapoda</taxon>
        <taxon>Insecta</taxon>
        <taxon>Pterygota</taxon>
        <taxon>Neoptera</taxon>
        <taxon>Paraneoptera</taxon>
        <taxon>Hemiptera</taxon>
        <taxon>Heteroptera</taxon>
        <taxon>Panheteroptera</taxon>
        <taxon>Nepomorpha</taxon>
        <taxon>Nepidae</taxon>
        <taxon>Ranatrinae</taxon>
        <taxon>Ranatra</taxon>
    </lineage>
</organism>
<evidence type="ECO:0000313" key="1">
    <source>
        <dbReference type="EMBL" id="KAL1115642.1"/>
    </source>
</evidence>
<dbReference type="EMBL" id="JBFDAA010000019">
    <property type="protein sequence ID" value="KAL1115642.1"/>
    <property type="molecule type" value="Genomic_DNA"/>
</dbReference>
<accession>A0ABD0XWK0</accession>
<proteinExistence type="predicted"/>
<evidence type="ECO:0008006" key="3">
    <source>
        <dbReference type="Google" id="ProtNLM"/>
    </source>
</evidence>
<reference evidence="1 2" key="1">
    <citation type="submission" date="2024-07" db="EMBL/GenBank/DDBJ databases">
        <title>Chromosome-level genome assembly of the water stick insect Ranatra chinensis (Heteroptera: Nepidae).</title>
        <authorList>
            <person name="Liu X."/>
        </authorList>
    </citation>
    <scope>NUCLEOTIDE SEQUENCE [LARGE SCALE GENOMIC DNA]</scope>
    <source>
        <strain evidence="1">Cailab_2021Rc</strain>
        <tissue evidence="1">Muscle</tissue>
    </source>
</reference>
<keyword evidence="2" id="KW-1185">Reference proteome</keyword>
<comment type="caution">
    <text evidence="1">The sequence shown here is derived from an EMBL/GenBank/DDBJ whole genome shotgun (WGS) entry which is preliminary data.</text>
</comment>
<gene>
    <name evidence="1" type="ORF">AAG570_005932</name>
</gene>
<evidence type="ECO:0000313" key="2">
    <source>
        <dbReference type="Proteomes" id="UP001558652"/>
    </source>
</evidence>
<protein>
    <recommendedName>
        <fullName evidence="3">Zinc finger protein</fullName>
    </recommendedName>
</protein>